<sequence length="83" mass="9535">MLAIVNDEDVVFEGKALGVGLDSDITLRNFQIPMDALHIELDEHNYHVKKSPLDELLIPQSAYRIYLGYEIDDIFILEDESQE</sequence>
<dbReference type="AlphaFoldDB" id="A0AA41XCP9"/>
<evidence type="ECO:0000313" key="2">
    <source>
        <dbReference type="Proteomes" id="UP001156102"/>
    </source>
</evidence>
<name>A0AA41XCP9_9BACI</name>
<keyword evidence="2" id="KW-1185">Reference proteome</keyword>
<proteinExistence type="predicted"/>
<comment type="caution">
    <text evidence="1">The sequence shown here is derived from an EMBL/GenBank/DDBJ whole genome shotgun (WGS) entry which is preliminary data.</text>
</comment>
<evidence type="ECO:0000313" key="1">
    <source>
        <dbReference type="EMBL" id="MCP8970463.1"/>
    </source>
</evidence>
<accession>A0AA41XCP9</accession>
<dbReference type="EMBL" id="JANCLT010000011">
    <property type="protein sequence ID" value="MCP8970463.1"/>
    <property type="molecule type" value="Genomic_DNA"/>
</dbReference>
<protein>
    <submittedName>
        <fullName evidence="1">Uncharacterized protein</fullName>
    </submittedName>
</protein>
<gene>
    <name evidence="1" type="ORF">NK662_18250</name>
</gene>
<organism evidence="1 2">
    <name type="scientific">Ectobacillus ponti</name>
    <dbReference type="NCBI Taxonomy" id="2961894"/>
    <lineage>
        <taxon>Bacteria</taxon>
        <taxon>Bacillati</taxon>
        <taxon>Bacillota</taxon>
        <taxon>Bacilli</taxon>
        <taxon>Bacillales</taxon>
        <taxon>Bacillaceae</taxon>
        <taxon>Ectobacillus</taxon>
    </lineage>
</organism>
<dbReference type="Proteomes" id="UP001156102">
    <property type="component" value="Unassembled WGS sequence"/>
</dbReference>
<reference evidence="1" key="1">
    <citation type="submission" date="2022-07" db="EMBL/GenBank/DDBJ databases">
        <authorList>
            <person name="Li W.-J."/>
            <person name="Deng Q.-Q."/>
        </authorList>
    </citation>
    <scope>NUCLEOTIDE SEQUENCE</scope>
    <source>
        <strain evidence="1">SYSU M60031</strain>
    </source>
</reference>